<evidence type="ECO:0000313" key="3">
    <source>
        <dbReference type="Proteomes" id="UP000502179"/>
    </source>
</evidence>
<keyword evidence="3" id="KW-1185">Reference proteome</keyword>
<dbReference type="Pfam" id="PF09723">
    <property type="entry name" value="Zn_ribbon_8"/>
    <property type="match status" value="1"/>
</dbReference>
<organism evidence="2 3">
    <name type="scientific">Thermosulfuriphilus ammonigenes</name>
    <dbReference type="NCBI Taxonomy" id="1936021"/>
    <lineage>
        <taxon>Bacteria</taxon>
        <taxon>Pseudomonadati</taxon>
        <taxon>Thermodesulfobacteriota</taxon>
        <taxon>Thermodesulfobacteria</taxon>
        <taxon>Thermodesulfobacteriales</taxon>
        <taxon>Thermodesulfobacteriaceae</taxon>
        <taxon>Thermosulfuriphilus</taxon>
    </lineage>
</organism>
<sequence length="71" mass="7582">MPIYEFECQKCHEIFEELVLGSSSKVRCPKCQSEDVRKCLSAFAFKSGSRFVSSSGGGCSGCSGGSCSTCH</sequence>
<dbReference type="EMBL" id="CP048877">
    <property type="protein sequence ID" value="QIJ71909.1"/>
    <property type="molecule type" value="Genomic_DNA"/>
</dbReference>
<accession>A0A6G7PW48</accession>
<protein>
    <submittedName>
        <fullName evidence="2">Zinc ribbon domain-containing protein</fullName>
    </submittedName>
</protein>
<dbReference type="Proteomes" id="UP000502179">
    <property type="component" value="Chromosome"/>
</dbReference>
<proteinExistence type="predicted"/>
<gene>
    <name evidence="2" type="ORF">G4V39_06360</name>
</gene>
<dbReference type="NCBIfam" id="TIGR02605">
    <property type="entry name" value="CxxC_CxxC_SSSS"/>
    <property type="match status" value="1"/>
</dbReference>
<reference evidence="2 3" key="1">
    <citation type="submission" date="2020-02" db="EMBL/GenBank/DDBJ databases">
        <title>Genome analysis of Thermosulfuriphilus ammonigenes ST65T, an anaerobic thermophilic chemolithoautotrophic bacterium isolated from a deep-sea hydrothermal vent.</title>
        <authorList>
            <person name="Slobodkina G."/>
            <person name="Allioux M."/>
            <person name="Merkel A."/>
            <person name="Alain K."/>
            <person name="Jebbar M."/>
            <person name="Slobodkin A."/>
        </authorList>
    </citation>
    <scope>NUCLEOTIDE SEQUENCE [LARGE SCALE GENOMIC DNA]</scope>
    <source>
        <strain evidence="2 3">ST65</strain>
    </source>
</reference>
<dbReference type="RefSeq" id="WP_166032127.1">
    <property type="nucleotide sequence ID" value="NZ_CP048877.1"/>
</dbReference>
<dbReference type="KEGG" id="tav:G4V39_06360"/>
<evidence type="ECO:0000313" key="2">
    <source>
        <dbReference type="EMBL" id="QIJ71909.1"/>
    </source>
</evidence>
<name>A0A6G7PW48_9BACT</name>
<dbReference type="InterPro" id="IPR013429">
    <property type="entry name" value="Regulatory_FmdB_Zinc_ribbon"/>
</dbReference>
<dbReference type="AlphaFoldDB" id="A0A6G7PW48"/>
<feature type="domain" description="Putative regulatory protein FmdB zinc ribbon" evidence="1">
    <location>
        <begin position="1"/>
        <end position="41"/>
    </location>
</feature>
<dbReference type="SMART" id="SM00834">
    <property type="entry name" value="CxxC_CXXC_SSSS"/>
    <property type="match status" value="1"/>
</dbReference>
<evidence type="ECO:0000259" key="1">
    <source>
        <dbReference type="SMART" id="SM00834"/>
    </source>
</evidence>